<evidence type="ECO:0000259" key="2">
    <source>
        <dbReference type="PROSITE" id="PS51704"/>
    </source>
</evidence>
<feature type="chain" id="PRO_5045912629" evidence="1">
    <location>
        <begin position="19"/>
        <end position="291"/>
    </location>
</feature>
<reference evidence="3 4" key="1">
    <citation type="submission" date="2020-11" db="EMBL/GenBank/DDBJ databases">
        <title>Insectihabitans protaetiae gen. nov. sp. nov. and Insectihabitans allomyrinae sp. nov., isolated from larvae of Protaetia brevitarsis seulensis and Allomyrina dichotoma, respectively.</title>
        <authorList>
            <person name="Lee S.D."/>
            <person name="Byeon Y.-S."/>
            <person name="Kim S.-M."/>
            <person name="Yang H.L."/>
            <person name="Kim I.S."/>
        </authorList>
    </citation>
    <scope>NUCLEOTIDE SEQUENCE [LARGE SCALE GENOMIC DNA]</scope>
    <source>
        <strain evidence="3 4">BWR-B9</strain>
    </source>
</reference>
<gene>
    <name evidence="3" type="ORF">I2494_09895</name>
</gene>
<feature type="domain" description="GP-PDE" evidence="2">
    <location>
        <begin position="20"/>
        <end position="286"/>
    </location>
</feature>
<keyword evidence="1" id="KW-0732">Signal</keyword>
<dbReference type="RefSeq" id="WP_218466677.1">
    <property type="nucleotide sequence ID" value="NZ_JADRCR010000004.1"/>
</dbReference>
<proteinExistence type="predicted"/>
<name>A0ABS1IRU5_9GAMM</name>
<evidence type="ECO:0000256" key="1">
    <source>
        <dbReference type="SAM" id="SignalP"/>
    </source>
</evidence>
<dbReference type="PANTHER" id="PTHR46211">
    <property type="entry name" value="GLYCEROPHOSPHORYL DIESTER PHOSPHODIESTERASE"/>
    <property type="match status" value="1"/>
</dbReference>
<dbReference type="Proteomes" id="UP001296921">
    <property type="component" value="Unassembled WGS sequence"/>
</dbReference>
<feature type="signal peptide" evidence="1">
    <location>
        <begin position="1"/>
        <end position="18"/>
    </location>
</feature>
<accession>A0ABS1IRU5</accession>
<dbReference type="PROSITE" id="PS51704">
    <property type="entry name" value="GP_PDE"/>
    <property type="match status" value="1"/>
</dbReference>
<dbReference type="EMBL" id="JADRCR010000004">
    <property type="protein sequence ID" value="MBK5144025.1"/>
    <property type="molecule type" value="Genomic_DNA"/>
</dbReference>
<organism evidence="3 4">
    <name type="scientific">Limnobaculum allomyrinae</name>
    <dbReference type="NCBI Taxonomy" id="2791986"/>
    <lineage>
        <taxon>Bacteria</taxon>
        <taxon>Pseudomonadati</taxon>
        <taxon>Pseudomonadota</taxon>
        <taxon>Gammaproteobacteria</taxon>
        <taxon>Enterobacterales</taxon>
        <taxon>Budviciaceae</taxon>
        <taxon>Limnobaculum</taxon>
    </lineage>
</organism>
<keyword evidence="4" id="KW-1185">Reference proteome</keyword>
<comment type="caution">
    <text evidence="3">The sequence shown here is derived from an EMBL/GenBank/DDBJ whole genome shotgun (WGS) entry which is preliminary data.</text>
</comment>
<evidence type="ECO:0000313" key="4">
    <source>
        <dbReference type="Proteomes" id="UP001296921"/>
    </source>
</evidence>
<dbReference type="Pfam" id="PF03009">
    <property type="entry name" value="GDPD"/>
    <property type="match status" value="1"/>
</dbReference>
<dbReference type="PANTHER" id="PTHR46211:SF10">
    <property type="entry name" value="EXPORTED PROTEIN"/>
    <property type="match status" value="1"/>
</dbReference>
<evidence type="ECO:0000313" key="3">
    <source>
        <dbReference type="EMBL" id="MBK5144025.1"/>
    </source>
</evidence>
<protein>
    <submittedName>
        <fullName evidence="3">Glycerophosphodiester phosphodiesterase</fullName>
    </submittedName>
</protein>
<dbReference type="InterPro" id="IPR030395">
    <property type="entry name" value="GP_PDE_dom"/>
</dbReference>
<sequence>MKERLTIALLCCSFSTLAAPQIIAHRAGTDDAPENTLVAIDSSLKNGANAIWITLQLSKDQIPVLYRPSALEKLTDKTGKVSDYSQKELANVDAGWNFGDNDHPFRGKGIHIPSLEEVLKQYPDTFFYLDIKSPDAEPTVLAKALSDVLNKNNSLKRIRVYSTEAKYLAALPAEIPRFETRDETRSLLANISLSHTCNINAKDKQPRWYGLELKRDVEVVESFTLGEGRSKATLTWDEEAMKCFRSQGNAHIIFFGINNEQDYQQAVKLKADGVMVNSPAKFKSILKQRKS</sequence>